<comment type="similarity">
    <text evidence="1">Belongs to the PemK/MazF family.</text>
</comment>
<evidence type="ECO:0000256" key="1">
    <source>
        <dbReference type="ARBA" id="ARBA00007521"/>
    </source>
</evidence>
<dbReference type="InterPro" id="IPR003477">
    <property type="entry name" value="PemK-like"/>
</dbReference>
<dbReference type="Gene3D" id="2.30.30.110">
    <property type="match status" value="1"/>
</dbReference>
<dbReference type="PANTHER" id="PTHR33988:SF2">
    <property type="entry name" value="ENDORIBONUCLEASE MAZF"/>
    <property type="match status" value="1"/>
</dbReference>
<keyword evidence="2" id="KW-1277">Toxin-antitoxin system</keyword>
<comment type="caution">
    <text evidence="3">The sequence shown here is derived from an EMBL/GenBank/DDBJ whole genome shotgun (WGS) entry which is preliminary data.</text>
</comment>
<dbReference type="SUPFAM" id="SSF50118">
    <property type="entry name" value="Cell growth inhibitor/plasmid maintenance toxic component"/>
    <property type="match status" value="1"/>
</dbReference>
<name>A0ABS6GQU6_9BACI</name>
<evidence type="ECO:0000313" key="3">
    <source>
        <dbReference type="EMBL" id="MBU6081281.1"/>
    </source>
</evidence>
<dbReference type="EMBL" id="JAHLZF010000013">
    <property type="protein sequence ID" value="MBU6081281.1"/>
    <property type="molecule type" value="Genomic_DNA"/>
</dbReference>
<gene>
    <name evidence="3" type="ORF">KQ486_09685</name>
</gene>
<dbReference type="InterPro" id="IPR011067">
    <property type="entry name" value="Plasmid_toxin/cell-grow_inhib"/>
</dbReference>
<sequence length="104" mass="11955">MNRKGKRGELWIVEVNGKRRPVVIVTNDQVVAELDHVIATVTSKSPRNNYDVVIKYWEKAGLAKPSVVRCTKLNTLHFEELLFKIGKLENSDLENVLSTIRNYF</sequence>
<dbReference type="Pfam" id="PF02452">
    <property type="entry name" value="PemK_toxin"/>
    <property type="match status" value="1"/>
</dbReference>
<protein>
    <submittedName>
        <fullName evidence="3">Type II toxin-antitoxin system PemK/MazF family toxin</fullName>
    </submittedName>
</protein>
<dbReference type="RefSeq" id="WP_144163099.1">
    <property type="nucleotide sequence ID" value="NZ_CAUPKR010000011.1"/>
</dbReference>
<keyword evidence="4" id="KW-1185">Reference proteome</keyword>
<evidence type="ECO:0000256" key="2">
    <source>
        <dbReference type="ARBA" id="ARBA00022649"/>
    </source>
</evidence>
<evidence type="ECO:0000313" key="4">
    <source>
        <dbReference type="Proteomes" id="UP000812672"/>
    </source>
</evidence>
<dbReference type="Proteomes" id="UP000812672">
    <property type="component" value="Unassembled WGS sequence"/>
</dbReference>
<organism evidence="3 4">
    <name type="scientific">Allobacillus halotolerans</name>
    <dbReference type="NCBI Taxonomy" id="570278"/>
    <lineage>
        <taxon>Bacteria</taxon>
        <taxon>Bacillati</taxon>
        <taxon>Bacillota</taxon>
        <taxon>Bacilli</taxon>
        <taxon>Bacillales</taxon>
        <taxon>Bacillaceae</taxon>
        <taxon>Allobacillus</taxon>
    </lineage>
</organism>
<reference evidence="3 4" key="1">
    <citation type="journal article" date="2011" name="Int. J. Syst. Evol. Microbiol.">
        <title>Allobacillus halotolerans gen. nov., sp. nov. isolated from shrimp paste.</title>
        <authorList>
            <person name="Sheu S.Y."/>
            <person name="Arun A.B."/>
            <person name="Jiang S.R."/>
            <person name="Young C.C."/>
            <person name="Chen W.M."/>
        </authorList>
    </citation>
    <scope>NUCLEOTIDE SEQUENCE [LARGE SCALE GENOMIC DNA]</scope>
    <source>
        <strain evidence="3 4">LMG 24826</strain>
    </source>
</reference>
<dbReference type="PANTHER" id="PTHR33988">
    <property type="entry name" value="ENDORIBONUCLEASE MAZF-RELATED"/>
    <property type="match status" value="1"/>
</dbReference>
<proteinExistence type="inferred from homology"/>
<accession>A0ABS6GQU6</accession>